<sequence>MELKTISEVSKTFNISTRTLRYYEQIGLIDSTKKEGYSYRVYDEKAILSLQQVLILRKLRIPLKQIRDILSSEDAIMAIEVFKQNINQLTDEISALTTIREILNSLVEKLQLQGKLRLKLDLLSDDSILNIVSSLTLQKSNLKEERSMEELNKATESLSTLKNVRIIHLPPYTVASSHYIGENPEENAGNQLEKFLKDSNLYNIKPDARVFGFNHPNPSSERQYYGYELWVTIPEDMEVPAPLKKKHFEGGMYAAHSIIFPNFHEWEWVSNWVNINNPKYEANYAVDGEQCMGGLLEEHLNHVYNSNFDWPKDREQQIDLLFPIKFKTQE</sequence>
<proteinExistence type="predicted"/>
<organism evidence="6 7">
    <name type="scientific">Clostridium cellulovorans (strain ATCC 35296 / DSM 3052 / OCM 3 / 743B)</name>
    <dbReference type="NCBI Taxonomy" id="573061"/>
    <lineage>
        <taxon>Bacteria</taxon>
        <taxon>Bacillati</taxon>
        <taxon>Bacillota</taxon>
        <taxon>Clostridia</taxon>
        <taxon>Eubacteriales</taxon>
        <taxon>Clostridiaceae</taxon>
        <taxon>Clostridium</taxon>
    </lineage>
</organism>
<dbReference type="KEGG" id="ccb:Clocel_4250"/>
<dbReference type="AlphaFoldDB" id="D9SNB9"/>
<evidence type="ECO:0000313" key="6">
    <source>
        <dbReference type="EMBL" id="ADL53911.1"/>
    </source>
</evidence>
<dbReference type="SUPFAM" id="SSF55136">
    <property type="entry name" value="Probable bacterial effector-binding domain"/>
    <property type="match status" value="1"/>
</dbReference>
<keyword evidence="3" id="KW-0238">DNA-binding</keyword>
<name>D9SNB9_CLOC7</name>
<dbReference type="eggNOG" id="COG0789">
    <property type="taxonomic scope" value="Bacteria"/>
</dbReference>
<evidence type="ECO:0000256" key="3">
    <source>
        <dbReference type="ARBA" id="ARBA00023125"/>
    </source>
</evidence>
<dbReference type="Pfam" id="PF14526">
    <property type="entry name" value="Cass2"/>
    <property type="match status" value="1"/>
</dbReference>
<dbReference type="SMART" id="SM00422">
    <property type="entry name" value="HTH_MERR"/>
    <property type="match status" value="1"/>
</dbReference>
<dbReference type="InterPro" id="IPR029441">
    <property type="entry name" value="Cass2"/>
</dbReference>
<dbReference type="InterPro" id="IPR047057">
    <property type="entry name" value="MerR_fam"/>
</dbReference>
<dbReference type="RefSeq" id="WP_010074265.1">
    <property type="nucleotide sequence ID" value="NC_014393.1"/>
</dbReference>
<reference evidence="6 7" key="1">
    <citation type="submission" date="2010-08" db="EMBL/GenBank/DDBJ databases">
        <title>Complete sequence of Clostridium cellulovorans 743B.</title>
        <authorList>
            <consortium name="US DOE Joint Genome Institute"/>
            <person name="Lucas S."/>
            <person name="Copeland A."/>
            <person name="Lapidus A."/>
            <person name="Cheng J.-F."/>
            <person name="Bruce D."/>
            <person name="Goodwin L."/>
            <person name="Pitluck S."/>
            <person name="Chertkov O."/>
            <person name="Detter J.C."/>
            <person name="Han C."/>
            <person name="Tapia R."/>
            <person name="Land M."/>
            <person name="Hauser L."/>
            <person name="Chang Y.-J."/>
            <person name="Jeffries C."/>
            <person name="Kyrpides N."/>
            <person name="Ivanova N."/>
            <person name="Mikhailova N."/>
            <person name="Hemme C.L."/>
            <person name="Woyke T."/>
        </authorList>
    </citation>
    <scope>NUCLEOTIDE SEQUENCE [LARGE SCALE GENOMIC DNA]</scope>
    <source>
        <strain evidence="7">ATCC 35296 / DSM 3052 / OCM 3 / 743B</strain>
    </source>
</reference>
<dbReference type="GO" id="GO:0003677">
    <property type="term" value="F:DNA binding"/>
    <property type="evidence" value="ECO:0007669"/>
    <property type="project" value="UniProtKB-KW"/>
</dbReference>
<dbReference type="SUPFAM" id="SSF46955">
    <property type="entry name" value="Putative DNA-binding domain"/>
    <property type="match status" value="1"/>
</dbReference>
<keyword evidence="4" id="KW-0804">Transcription</keyword>
<dbReference type="Pfam" id="PF13411">
    <property type="entry name" value="MerR_1"/>
    <property type="match status" value="1"/>
</dbReference>
<dbReference type="PANTHER" id="PTHR30204:SF69">
    <property type="entry name" value="MERR-FAMILY TRANSCRIPTIONAL REGULATOR"/>
    <property type="match status" value="1"/>
</dbReference>
<dbReference type="InterPro" id="IPR009061">
    <property type="entry name" value="DNA-bd_dom_put_sf"/>
</dbReference>
<dbReference type="OrthoDB" id="9811174at2"/>
<dbReference type="STRING" id="573061.Clocel_4250"/>
<dbReference type="PROSITE" id="PS50937">
    <property type="entry name" value="HTH_MERR_2"/>
    <property type="match status" value="1"/>
</dbReference>
<keyword evidence="1" id="KW-0678">Repressor</keyword>
<dbReference type="InterPro" id="IPR000551">
    <property type="entry name" value="MerR-type_HTH_dom"/>
</dbReference>
<keyword evidence="2" id="KW-0805">Transcription regulation</keyword>
<evidence type="ECO:0000313" key="7">
    <source>
        <dbReference type="Proteomes" id="UP000002730"/>
    </source>
</evidence>
<accession>D9SNB9</accession>
<protein>
    <submittedName>
        <fullName evidence="6">Transcriptional regulator, MerR family</fullName>
    </submittedName>
</protein>
<keyword evidence="7" id="KW-1185">Reference proteome</keyword>
<dbReference type="Gene3D" id="3.20.80.10">
    <property type="entry name" value="Regulatory factor, effector binding domain"/>
    <property type="match status" value="1"/>
</dbReference>
<dbReference type="EMBL" id="CP002160">
    <property type="protein sequence ID" value="ADL53911.1"/>
    <property type="molecule type" value="Genomic_DNA"/>
</dbReference>
<dbReference type="GO" id="GO:0003700">
    <property type="term" value="F:DNA-binding transcription factor activity"/>
    <property type="evidence" value="ECO:0007669"/>
    <property type="project" value="InterPro"/>
</dbReference>
<dbReference type="InterPro" id="IPR011256">
    <property type="entry name" value="Reg_factor_effector_dom_sf"/>
</dbReference>
<evidence type="ECO:0000256" key="1">
    <source>
        <dbReference type="ARBA" id="ARBA00022491"/>
    </source>
</evidence>
<dbReference type="Gene3D" id="1.10.1660.10">
    <property type="match status" value="1"/>
</dbReference>
<dbReference type="HOGENOM" id="CLU_074317_0_0_9"/>
<dbReference type="PANTHER" id="PTHR30204">
    <property type="entry name" value="REDOX-CYCLING DRUG-SENSING TRANSCRIPTIONAL ACTIVATOR SOXR"/>
    <property type="match status" value="1"/>
</dbReference>
<dbReference type="CDD" id="cd00592">
    <property type="entry name" value="HTH_MerR-like"/>
    <property type="match status" value="1"/>
</dbReference>
<evidence type="ECO:0000256" key="2">
    <source>
        <dbReference type="ARBA" id="ARBA00023015"/>
    </source>
</evidence>
<feature type="domain" description="HTH merR-type" evidence="5">
    <location>
        <begin position="5"/>
        <end position="72"/>
    </location>
</feature>
<evidence type="ECO:0000256" key="4">
    <source>
        <dbReference type="ARBA" id="ARBA00023163"/>
    </source>
</evidence>
<evidence type="ECO:0000259" key="5">
    <source>
        <dbReference type="PROSITE" id="PS50937"/>
    </source>
</evidence>
<gene>
    <name evidence="6" type="ordered locus">Clocel_4250</name>
</gene>
<dbReference type="Proteomes" id="UP000002730">
    <property type="component" value="Chromosome"/>
</dbReference>